<dbReference type="Proteomes" id="UP001627154">
    <property type="component" value="Unassembled WGS sequence"/>
</dbReference>
<keyword evidence="4" id="KW-1185">Reference proteome</keyword>
<protein>
    <recommendedName>
        <fullName evidence="5">Homeodomain-like domain-containing protein</fullName>
    </recommendedName>
</protein>
<organism evidence="3 4">
    <name type="scientific">Trichogramma kaykai</name>
    <dbReference type="NCBI Taxonomy" id="54128"/>
    <lineage>
        <taxon>Eukaryota</taxon>
        <taxon>Metazoa</taxon>
        <taxon>Ecdysozoa</taxon>
        <taxon>Arthropoda</taxon>
        <taxon>Hexapoda</taxon>
        <taxon>Insecta</taxon>
        <taxon>Pterygota</taxon>
        <taxon>Neoptera</taxon>
        <taxon>Endopterygota</taxon>
        <taxon>Hymenoptera</taxon>
        <taxon>Apocrita</taxon>
        <taxon>Proctotrupomorpha</taxon>
        <taxon>Chalcidoidea</taxon>
        <taxon>Trichogrammatidae</taxon>
        <taxon>Trichogramma</taxon>
    </lineage>
</organism>
<feature type="region of interest" description="Disordered" evidence="2">
    <location>
        <begin position="62"/>
        <end position="84"/>
    </location>
</feature>
<evidence type="ECO:0000313" key="3">
    <source>
        <dbReference type="EMBL" id="KAL3393419.1"/>
    </source>
</evidence>
<dbReference type="GO" id="GO:0005634">
    <property type="term" value="C:nucleus"/>
    <property type="evidence" value="ECO:0007669"/>
    <property type="project" value="UniProtKB-SubCell"/>
</dbReference>
<dbReference type="EMBL" id="JBJJXI010000097">
    <property type="protein sequence ID" value="KAL3393419.1"/>
    <property type="molecule type" value="Genomic_DNA"/>
</dbReference>
<evidence type="ECO:0000256" key="2">
    <source>
        <dbReference type="SAM" id="MobiDB-lite"/>
    </source>
</evidence>
<dbReference type="SUPFAM" id="SSF46689">
    <property type="entry name" value="Homeodomain-like"/>
    <property type="match status" value="1"/>
</dbReference>
<sequence length="133" mass="15187">MDRANFVPSDVNLGLLQGLMEAGLSDTVIAERLGINRSTVWRWRARFNADLPLESTLEVDTESNTLPWNPSDDHSSNDEIESNNSNQGIRLDEIIMNIRNKAVDSLSTYNIREESQLPTNWQDRAIDFRVLRV</sequence>
<comment type="subcellular location">
    <subcellularLocation>
        <location evidence="1">Nucleus</location>
    </subcellularLocation>
</comment>
<dbReference type="Pfam" id="PF13384">
    <property type="entry name" value="HTH_23"/>
    <property type="match status" value="1"/>
</dbReference>
<accession>A0ABD2WKX2</accession>
<evidence type="ECO:0008006" key="5">
    <source>
        <dbReference type="Google" id="ProtNLM"/>
    </source>
</evidence>
<proteinExistence type="predicted"/>
<gene>
    <name evidence="3" type="ORF">TKK_012102</name>
</gene>
<evidence type="ECO:0000256" key="1">
    <source>
        <dbReference type="ARBA" id="ARBA00004123"/>
    </source>
</evidence>
<comment type="caution">
    <text evidence="3">The sequence shown here is derived from an EMBL/GenBank/DDBJ whole genome shotgun (WGS) entry which is preliminary data.</text>
</comment>
<dbReference type="AlphaFoldDB" id="A0ABD2WKX2"/>
<dbReference type="InterPro" id="IPR009057">
    <property type="entry name" value="Homeodomain-like_sf"/>
</dbReference>
<reference evidence="3 4" key="1">
    <citation type="journal article" date="2024" name="bioRxiv">
        <title>A reference genome for Trichogramma kaykai: A tiny desert-dwelling parasitoid wasp with competing sex-ratio distorters.</title>
        <authorList>
            <person name="Culotta J."/>
            <person name="Lindsey A.R."/>
        </authorList>
    </citation>
    <scope>NUCLEOTIDE SEQUENCE [LARGE SCALE GENOMIC DNA]</scope>
    <source>
        <strain evidence="3 4">KSX58</strain>
    </source>
</reference>
<name>A0ABD2WKX2_9HYME</name>
<evidence type="ECO:0000313" key="4">
    <source>
        <dbReference type="Proteomes" id="UP001627154"/>
    </source>
</evidence>